<sequence>MVTVGQIMTRHIVQLDAGTSAIDAAKLMKAHKIGSVLVKRDDDIVGIVTEPDIVRKVVGTDRVPYFIPVEDIMSSPVVGIDEQRPITEAADLMEQHGTRHLAVFRRGRIVGILSVRDLLHPVSIDEF</sequence>
<dbReference type="InterPro" id="IPR051257">
    <property type="entry name" value="Diverse_CBS-Domain"/>
</dbReference>
<gene>
    <name evidence="4" type="ORF">NITMOv2_2121</name>
</gene>
<dbReference type="SMART" id="SM00116">
    <property type="entry name" value="CBS"/>
    <property type="match status" value="2"/>
</dbReference>
<evidence type="ECO:0000256" key="1">
    <source>
        <dbReference type="ARBA" id="ARBA00023122"/>
    </source>
</evidence>
<dbReference type="Gene3D" id="3.10.580.10">
    <property type="entry name" value="CBS-domain"/>
    <property type="match status" value="1"/>
</dbReference>
<dbReference type="KEGG" id="nmv:NITMOv2_2121"/>
<name>A0A0K2GC63_NITMO</name>
<dbReference type="PANTHER" id="PTHR43080">
    <property type="entry name" value="CBS DOMAIN-CONTAINING PROTEIN CBSX3, MITOCHONDRIAL"/>
    <property type="match status" value="1"/>
</dbReference>
<dbReference type="Pfam" id="PF00571">
    <property type="entry name" value="CBS"/>
    <property type="match status" value="2"/>
</dbReference>
<dbReference type="Proteomes" id="UP000069205">
    <property type="component" value="Chromosome"/>
</dbReference>
<dbReference type="EMBL" id="CP011801">
    <property type="protein sequence ID" value="ALA58538.1"/>
    <property type="molecule type" value="Genomic_DNA"/>
</dbReference>
<accession>A0A0K2GC63</accession>
<evidence type="ECO:0000313" key="5">
    <source>
        <dbReference type="Proteomes" id="UP000069205"/>
    </source>
</evidence>
<organism evidence="4 5">
    <name type="scientific">Nitrospira moscoviensis</name>
    <dbReference type="NCBI Taxonomy" id="42253"/>
    <lineage>
        <taxon>Bacteria</taxon>
        <taxon>Pseudomonadati</taxon>
        <taxon>Nitrospirota</taxon>
        <taxon>Nitrospiria</taxon>
        <taxon>Nitrospirales</taxon>
        <taxon>Nitrospiraceae</taxon>
        <taxon>Nitrospira</taxon>
    </lineage>
</organism>
<proteinExistence type="predicted"/>
<feature type="domain" description="CBS" evidence="3">
    <location>
        <begin position="8"/>
        <end position="63"/>
    </location>
</feature>
<evidence type="ECO:0000256" key="2">
    <source>
        <dbReference type="PROSITE-ProRule" id="PRU00703"/>
    </source>
</evidence>
<dbReference type="InterPro" id="IPR000644">
    <property type="entry name" value="CBS_dom"/>
</dbReference>
<feature type="domain" description="CBS" evidence="3">
    <location>
        <begin position="73"/>
        <end position="127"/>
    </location>
</feature>
<keyword evidence="5" id="KW-1185">Reference proteome</keyword>
<dbReference type="RefSeq" id="WP_053379691.1">
    <property type="nucleotide sequence ID" value="NZ_CP011801.1"/>
</dbReference>
<dbReference type="OrthoDB" id="9783590at2"/>
<dbReference type="PANTHER" id="PTHR43080:SF2">
    <property type="entry name" value="CBS DOMAIN-CONTAINING PROTEIN"/>
    <property type="match status" value="1"/>
</dbReference>
<protein>
    <recommendedName>
        <fullName evidence="3">CBS domain-containing protein</fullName>
    </recommendedName>
</protein>
<reference evidence="4 5" key="1">
    <citation type="journal article" date="2015" name="Proc. Natl. Acad. Sci. U.S.A.">
        <title>Expanded metabolic versatility of ubiquitous nitrite-oxidizing bacteria from the genus Nitrospira.</title>
        <authorList>
            <person name="Koch H."/>
            <person name="Lucker S."/>
            <person name="Albertsen M."/>
            <person name="Kitzinger K."/>
            <person name="Herbold C."/>
            <person name="Spieck E."/>
            <person name="Nielsen P.H."/>
            <person name="Wagner M."/>
            <person name="Daims H."/>
        </authorList>
    </citation>
    <scope>NUCLEOTIDE SEQUENCE [LARGE SCALE GENOMIC DNA]</scope>
    <source>
        <strain evidence="4 5">NSP M-1</strain>
    </source>
</reference>
<dbReference type="STRING" id="42253.NITMOv2_2121"/>
<dbReference type="SUPFAM" id="SSF54631">
    <property type="entry name" value="CBS-domain pair"/>
    <property type="match status" value="1"/>
</dbReference>
<keyword evidence="1 2" id="KW-0129">CBS domain</keyword>
<dbReference type="InterPro" id="IPR046342">
    <property type="entry name" value="CBS_dom_sf"/>
</dbReference>
<evidence type="ECO:0000313" key="4">
    <source>
        <dbReference type="EMBL" id="ALA58538.1"/>
    </source>
</evidence>
<dbReference type="PATRIC" id="fig|42253.5.peg.2090"/>
<dbReference type="PROSITE" id="PS51371">
    <property type="entry name" value="CBS"/>
    <property type="match status" value="2"/>
</dbReference>
<dbReference type="AlphaFoldDB" id="A0A0K2GC63"/>
<evidence type="ECO:0000259" key="3">
    <source>
        <dbReference type="PROSITE" id="PS51371"/>
    </source>
</evidence>